<protein>
    <submittedName>
        <fullName evidence="4">ATP-binding protein</fullName>
    </submittedName>
</protein>
<gene>
    <name evidence="4" type="ORF">C7U54_05320</name>
    <name evidence="2" type="ORF">Fi14EGH31_21130</name>
    <name evidence="3" type="ORF">NE542_12695</name>
</gene>
<reference evidence="3" key="4">
    <citation type="submission" date="2022-06" db="EMBL/GenBank/DDBJ databases">
        <title>Isolation of gut microbiota from human fecal samples.</title>
        <authorList>
            <person name="Pamer E.G."/>
            <person name="Barat B."/>
            <person name="Waligurski E."/>
            <person name="Medina S."/>
            <person name="Paddock L."/>
            <person name="Mostad J."/>
        </authorList>
    </citation>
    <scope>NUCLEOTIDE SEQUENCE</scope>
    <source>
        <strain evidence="3">DFI.6.24</strain>
    </source>
</reference>
<organism evidence="4 5">
    <name type="scientific">Faecalibacillus intestinalis</name>
    <dbReference type="NCBI Taxonomy" id="1982626"/>
    <lineage>
        <taxon>Bacteria</taxon>
        <taxon>Bacillati</taxon>
        <taxon>Bacillota</taxon>
        <taxon>Erysipelotrichia</taxon>
        <taxon>Erysipelotrichales</taxon>
        <taxon>Coprobacillaceae</taxon>
        <taxon>Faecalibacillus</taxon>
    </lineage>
</organism>
<dbReference type="Proteomes" id="UP001204814">
    <property type="component" value="Unassembled WGS sequence"/>
</dbReference>
<evidence type="ECO:0000259" key="1">
    <source>
        <dbReference type="Pfam" id="PF04326"/>
    </source>
</evidence>
<keyword evidence="4" id="KW-0067">ATP-binding</keyword>
<dbReference type="KEGG" id="fit:Fi14EGH31_21130"/>
<dbReference type="Gene3D" id="3.30.950.30">
    <property type="entry name" value="Schlafen, AAA domain"/>
    <property type="match status" value="1"/>
</dbReference>
<dbReference type="RefSeq" id="WP_048923617.1">
    <property type="nucleotide sequence ID" value="NZ_AP024085.1"/>
</dbReference>
<evidence type="ECO:0000313" key="5">
    <source>
        <dbReference type="Proteomes" id="UP000240974"/>
    </source>
</evidence>
<dbReference type="EMBL" id="AP024085">
    <property type="protein sequence ID" value="BCL58401.1"/>
    <property type="molecule type" value="Genomic_DNA"/>
</dbReference>
<dbReference type="Proteomes" id="UP000240974">
    <property type="component" value="Unassembled WGS sequence"/>
</dbReference>
<dbReference type="InterPro" id="IPR007421">
    <property type="entry name" value="Schlafen_AlbA_2_dom"/>
</dbReference>
<evidence type="ECO:0000313" key="4">
    <source>
        <dbReference type="EMBL" id="PST42372.1"/>
    </source>
</evidence>
<evidence type="ECO:0000313" key="3">
    <source>
        <dbReference type="EMBL" id="MCQ5062675.1"/>
    </source>
</evidence>
<accession>A0A2T3G4E0</accession>
<evidence type="ECO:0000313" key="6">
    <source>
        <dbReference type="Proteomes" id="UP000593842"/>
    </source>
</evidence>
<dbReference type="EMBL" id="PYLQ01000005">
    <property type="protein sequence ID" value="PST42372.1"/>
    <property type="molecule type" value="Genomic_DNA"/>
</dbReference>
<feature type="domain" description="Schlafen AlbA-2" evidence="1">
    <location>
        <begin position="5"/>
        <end position="64"/>
    </location>
</feature>
<dbReference type="InterPro" id="IPR038461">
    <property type="entry name" value="Schlafen_AlbA_2_dom_sf"/>
</dbReference>
<dbReference type="EMBL" id="JANGBO010000017">
    <property type="protein sequence ID" value="MCQ5062675.1"/>
    <property type="molecule type" value="Genomic_DNA"/>
</dbReference>
<proteinExistence type="predicted"/>
<dbReference type="GeneID" id="70580552"/>
<reference evidence="6" key="3">
    <citation type="submission" date="2020-09" db="EMBL/GenBank/DDBJ databases">
        <title>Complete genome sequencing of Faecalibacillus intestinalis strain 14EGH31.</title>
        <authorList>
            <person name="Sakamoto M."/>
            <person name="Murakami T."/>
            <person name="Mori H."/>
        </authorList>
    </citation>
    <scope>NUCLEOTIDE SEQUENCE [LARGE SCALE GENOMIC DNA]</scope>
    <source>
        <strain evidence="6">14EGH31</strain>
    </source>
</reference>
<reference evidence="4 5" key="1">
    <citation type="journal article" date="2019" name="Int. J. Syst. Evol. Microbiol.">
        <title>Faecalibacillus intestinalis gen. nov., sp. nov. and Faecalibacillus faecis sp. nov., isolated from human faeces.</title>
        <authorList>
            <person name="Seo B."/>
            <person name="Jeon K."/>
            <person name="Baek I."/>
            <person name="Lee Y.M."/>
            <person name="Baek K."/>
            <person name="Ko G."/>
        </authorList>
    </citation>
    <scope>NUCLEOTIDE SEQUENCE [LARGE SCALE GENOMIC DNA]</scope>
    <source>
        <strain evidence="4 5">SNUG30099</strain>
    </source>
</reference>
<dbReference type="Proteomes" id="UP000593842">
    <property type="component" value="Chromosome"/>
</dbReference>
<dbReference type="GO" id="GO:0005524">
    <property type="term" value="F:ATP binding"/>
    <property type="evidence" value="ECO:0007669"/>
    <property type="project" value="UniProtKB-KW"/>
</dbReference>
<name>A0A2T3G4E0_9FIRM</name>
<evidence type="ECO:0000313" key="2">
    <source>
        <dbReference type="EMBL" id="BCL58401.1"/>
    </source>
</evidence>
<sequence length="86" mass="9571">MESQEKHNIEWKSVWKDEYLVGICAFANAQGGKFFIGIDDNGKIIGVENSKKLLESLPSKIRDAMGIVVDINLVPIYICVSNTKTV</sequence>
<dbReference type="Pfam" id="PF04326">
    <property type="entry name" value="SLFN_AlbA_2"/>
    <property type="match status" value="1"/>
</dbReference>
<dbReference type="AlphaFoldDB" id="A0A2T3G4E0"/>
<reference evidence="2" key="2">
    <citation type="journal article" date="2020" name="Microbiol. Resour. Announc.">
        <title>Complete Genome Sequence of Faecalibacillus intestinalis JCM 34082, Isolated from Feces from a Healthy Japanese Female.</title>
        <authorList>
            <person name="Sakamoto M."/>
            <person name="Ikeyama N."/>
            <person name="Toyoda A."/>
            <person name="Murakami T."/>
            <person name="Mori H."/>
            <person name="Ohkuma M."/>
        </authorList>
    </citation>
    <scope>NUCLEOTIDE SEQUENCE</scope>
    <source>
        <strain evidence="2">14EGH31</strain>
    </source>
</reference>
<keyword evidence="5" id="KW-1185">Reference proteome</keyword>
<keyword evidence="4" id="KW-0547">Nucleotide-binding</keyword>